<name>A0A833VAK0_9POAL</name>
<comment type="caution">
    <text evidence="6">The sequence shown here is derived from an EMBL/GenBank/DDBJ whole genome shotgun (WGS) entry which is preliminary data.</text>
</comment>
<dbReference type="PANTHER" id="PTHR14110">
    <property type="entry name" value="MITOCHONDRIAL IMPORT INNER MEMBRANE TRANSLOCASE SUBUNIT TIM22"/>
    <property type="match status" value="1"/>
</dbReference>
<evidence type="ECO:0000256" key="2">
    <source>
        <dbReference type="ARBA" id="ARBA00022692"/>
    </source>
</evidence>
<evidence type="ECO:0000256" key="3">
    <source>
        <dbReference type="ARBA" id="ARBA00022989"/>
    </source>
</evidence>
<protein>
    <submittedName>
        <fullName evidence="6">Mitochondrial import inner membrane translocase subunit TIM22-2-like protein</fullName>
    </submittedName>
</protein>
<dbReference type="GO" id="GO:0008320">
    <property type="term" value="F:protein transmembrane transporter activity"/>
    <property type="evidence" value="ECO:0007669"/>
    <property type="project" value="TreeGrafter"/>
</dbReference>
<gene>
    <name evidence="6" type="ORF">FCM35_KLT04385</name>
</gene>
<dbReference type="PANTHER" id="PTHR14110:SF1">
    <property type="entry name" value="CHLOROPLASTIC IMPORT INNER MEMBRANE TRANSLOCASE SUBUNIT TIM22-2-RELATED"/>
    <property type="match status" value="1"/>
</dbReference>
<evidence type="ECO:0000256" key="5">
    <source>
        <dbReference type="SAM" id="MobiDB-lite"/>
    </source>
</evidence>
<dbReference type="AlphaFoldDB" id="A0A833VAK0"/>
<dbReference type="OrthoDB" id="1913277at2759"/>
<dbReference type="GO" id="GO:0009941">
    <property type="term" value="C:chloroplast envelope"/>
    <property type="evidence" value="ECO:0007669"/>
    <property type="project" value="TreeGrafter"/>
</dbReference>
<keyword evidence="4" id="KW-0472">Membrane</keyword>
<proteinExistence type="predicted"/>
<keyword evidence="7" id="KW-1185">Reference proteome</keyword>
<reference evidence="6" key="1">
    <citation type="submission" date="2020-01" db="EMBL/GenBank/DDBJ databases">
        <title>Genome sequence of Kobresia littledalei, the first chromosome-level genome in the family Cyperaceae.</title>
        <authorList>
            <person name="Qu G."/>
        </authorList>
    </citation>
    <scope>NUCLEOTIDE SEQUENCE</scope>
    <source>
        <strain evidence="6">C.B.Clarke</strain>
        <tissue evidence="6">Leaf</tissue>
    </source>
</reference>
<sequence length="207" mass="21748">MASSRKPEIDSDGEESYIYPDRNANPNPNVVAPAVAPLVCVTRFACDAFGGAILGSIIGYGRGLITKKGFKGSFADAGSSAKTFAVLSGIQSFVLCALRQIRGKDDVYNAGVAGCCTGIALSFPGAPHQLLQSCVTFGAFSCIMEVLNKQQSALAAPPARNVTRMNAEPRLDVLPPFTLPLPLPLHVSAMEGFSSFCKSLSQHSSSF</sequence>
<dbReference type="GO" id="GO:0045039">
    <property type="term" value="P:protein insertion into mitochondrial inner membrane"/>
    <property type="evidence" value="ECO:0007669"/>
    <property type="project" value="InterPro"/>
</dbReference>
<dbReference type="GO" id="GO:0042721">
    <property type="term" value="C:TIM22 mitochondrial import inner membrane insertion complex"/>
    <property type="evidence" value="ECO:0007669"/>
    <property type="project" value="InterPro"/>
</dbReference>
<evidence type="ECO:0000313" key="6">
    <source>
        <dbReference type="EMBL" id="KAF3331031.1"/>
    </source>
</evidence>
<evidence type="ECO:0000256" key="4">
    <source>
        <dbReference type="ARBA" id="ARBA00023136"/>
    </source>
</evidence>
<accession>A0A833VAK0</accession>
<keyword evidence="3" id="KW-1133">Transmembrane helix</keyword>
<evidence type="ECO:0000256" key="1">
    <source>
        <dbReference type="ARBA" id="ARBA00004141"/>
    </source>
</evidence>
<dbReference type="Pfam" id="PF02466">
    <property type="entry name" value="Tim17"/>
    <property type="match status" value="1"/>
</dbReference>
<dbReference type="InterPro" id="IPR039175">
    <property type="entry name" value="TIM22"/>
</dbReference>
<organism evidence="6 7">
    <name type="scientific">Carex littledalei</name>
    <dbReference type="NCBI Taxonomy" id="544730"/>
    <lineage>
        <taxon>Eukaryota</taxon>
        <taxon>Viridiplantae</taxon>
        <taxon>Streptophyta</taxon>
        <taxon>Embryophyta</taxon>
        <taxon>Tracheophyta</taxon>
        <taxon>Spermatophyta</taxon>
        <taxon>Magnoliopsida</taxon>
        <taxon>Liliopsida</taxon>
        <taxon>Poales</taxon>
        <taxon>Cyperaceae</taxon>
        <taxon>Cyperoideae</taxon>
        <taxon>Cariceae</taxon>
        <taxon>Carex</taxon>
        <taxon>Carex subgen. Euthyceras</taxon>
    </lineage>
</organism>
<evidence type="ECO:0000313" key="7">
    <source>
        <dbReference type="Proteomes" id="UP000623129"/>
    </source>
</evidence>
<keyword evidence="2" id="KW-0812">Transmembrane</keyword>
<dbReference type="GO" id="GO:0045036">
    <property type="term" value="P:protein targeting to chloroplast"/>
    <property type="evidence" value="ECO:0007669"/>
    <property type="project" value="TreeGrafter"/>
</dbReference>
<comment type="subcellular location">
    <subcellularLocation>
        <location evidence="1">Membrane</location>
        <topology evidence="1">Multi-pass membrane protein</topology>
    </subcellularLocation>
</comment>
<dbReference type="EMBL" id="SWLB01000013">
    <property type="protein sequence ID" value="KAF3331031.1"/>
    <property type="molecule type" value="Genomic_DNA"/>
</dbReference>
<feature type="region of interest" description="Disordered" evidence="5">
    <location>
        <begin position="1"/>
        <end position="20"/>
    </location>
</feature>
<dbReference type="Proteomes" id="UP000623129">
    <property type="component" value="Unassembled WGS sequence"/>
</dbReference>